<organism evidence="2 3">
    <name type="scientific">Massariosphaeria phaeospora</name>
    <dbReference type="NCBI Taxonomy" id="100035"/>
    <lineage>
        <taxon>Eukaryota</taxon>
        <taxon>Fungi</taxon>
        <taxon>Dikarya</taxon>
        <taxon>Ascomycota</taxon>
        <taxon>Pezizomycotina</taxon>
        <taxon>Dothideomycetes</taxon>
        <taxon>Pleosporomycetidae</taxon>
        <taxon>Pleosporales</taxon>
        <taxon>Pleosporales incertae sedis</taxon>
        <taxon>Massariosphaeria</taxon>
    </lineage>
</organism>
<proteinExistence type="predicted"/>
<evidence type="ECO:0000313" key="3">
    <source>
        <dbReference type="Proteomes" id="UP000481861"/>
    </source>
</evidence>
<comment type="caution">
    <text evidence="2">The sequence shown here is derived from an EMBL/GenBank/DDBJ whole genome shotgun (WGS) entry which is preliminary data.</text>
</comment>
<dbReference type="Proteomes" id="UP000481861">
    <property type="component" value="Unassembled WGS sequence"/>
</dbReference>
<evidence type="ECO:0000313" key="2">
    <source>
        <dbReference type="EMBL" id="KAF2873192.1"/>
    </source>
</evidence>
<keyword evidence="3" id="KW-1185">Reference proteome</keyword>
<dbReference type="AlphaFoldDB" id="A0A7C8IBU7"/>
<feature type="compositionally biased region" description="Basic and acidic residues" evidence="1">
    <location>
        <begin position="190"/>
        <end position="201"/>
    </location>
</feature>
<accession>A0A7C8IBU7</accession>
<sequence length="224" mass="24421">MAHVMPRSNLNHPSHTQQCVPQPTPPAKALPCFAPMSWRGARQSNSSINHALTPSFPSRWDPCEHNFEILTRTGKCRRTFESCSWLTEDDSSDVTAMVRYCCEYGVDIDITIDTLRTQPQVSISSSKTSQEPEPVCLPSHSIRPISSAAAAFRITVSPIMADCSNFSQVFPSATAPPPIPSQRALNDDTGENKHVAHDRPARSTPARDSQSSRAGPSLPVAAGR</sequence>
<feature type="region of interest" description="Disordered" evidence="1">
    <location>
        <begin position="1"/>
        <end position="23"/>
    </location>
</feature>
<dbReference type="EMBL" id="JAADJZ010000008">
    <property type="protein sequence ID" value="KAF2873192.1"/>
    <property type="molecule type" value="Genomic_DNA"/>
</dbReference>
<evidence type="ECO:0000256" key="1">
    <source>
        <dbReference type="SAM" id="MobiDB-lite"/>
    </source>
</evidence>
<name>A0A7C8IBU7_9PLEO</name>
<reference evidence="2 3" key="1">
    <citation type="submission" date="2020-01" db="EMBL/GenBank/DDBJ databases">
        <authorList>
            <consortium name="DOE Joint Genome Institute"/>
            <person name="Haridas S."/>
            <person name="Albert R."/>
            <person name="Binder M."/>
            <person name="Bloem J."/>
            <person name="Labutti K."/>
            <person name="Salamov A."/>
            <person name="Andreopoulos B."/>
            <person name="Baker S.E."/>
            <person name="Barry K."/>
            <person name="Bills G."/>
            <person name="Bluhm B.H."/>
            <person name="Cannon C."/>
            <person name="Castanera R."/>
            <person name="Culley D.E."/>
            <person name="Daum C."/>
            <person name="Ezra D."/>
            <person name="Gonzalez J.B."/>
            <person name="Henrissat B."/>
            <person name="Kuo A."/>
            <person name="Liang C."/>
            <person name="Lipzen A."/>
            <person name="Lutzoni F."/>
            <person name="Magnuson J."/>
            <person name="Mondo S."/>
            <person name="Nolan M."/>
            <person name="Ohm R."/>
            <person name="Pangilinan J."/>
            <person name="Park H.-J.H."/>
            <person name="Ramirez L."/>
            <person name="Alfaro M."/>
            <person name="Sun H."/>
            <person name="Tritt A."/>
            <person name="Yoshinaga Y."/>
            <person name="Zwiers L.-H.L."/>
            <person name="Turgeon B.G."/>
            <person name="Goodwin S.B."/>
            <person name="Spatafora J.W."/>
            <person name="Crous P.W."/>
            <person name="Grigoriev I.V."/>
        </authorList>
    </citation>
    <scope>NUCLEOTIDE SEQUENCE [LARGE SCALE GENOMIC DNA]</scope>
    <source>
        <strain evidence="2 3">CBS 611.86</strain>
    </source>
</reference>
<protein>
    <submittedName>
        <fullName evidence="2">Uncharacterized protein</fullName>
    </submittedName>
</protein>
<feature type="region of interest" description="Disordered" evidence="1">
    <location>
        <begin position="172"/>
        <end position="224"/>
    </location>
</feature>
<gene>
    <name evidence="2" type="ORF">BDV95DRAFT_375894</name>
</gene>
<feature type="compositionally biased region" description="Polar residues" evidence="1">
    <location>
        <begin position="8"/>
        <end position="21"/>
    </location>
</feature>